<dbReference type="SUPFAM" id="SSF48452">
    <property type="entry name" value="TPR-like"/>
    <property type="match status" value="1"/>
</dbReference>
<dbReference type="Gene3D" id="1.25.40.10">
    <property type="entry name" value="Tetratricopeptide repeat domain"/>
    <property type="match status" value="1"/>
</dbReference>
<comment type="caution">
    <text evidence="1">The sequence shown here is derived from an EMBL/GenBank/DDBJ whole genome shotgun (WGS) entry which is preliminary data.</text>
</comment>
<dbReference type="EMBL" id="AFHG01000059">
    <property type="protein sequence ID" value="EGK69925.1"/>
    <property type="molecule type" value="Genomic_DNA"/>
</dbReference>
<reference evidence="1 2" key="1">
    <citation type="journal article" date="2011" name="J. Bacteriol.">
        <title>Genome sequence of Methyloversatilis universalis FAM5T, a methylotrophic representative of the order Rhodocyclales.</title>
        <authorList>
            <person name="Kittichotirat W."/>
            <person name="Good N.M."/>
            <person name="Hall R."/>
            <person name="Bringel F."/>
            <person name="Lajus A."/>
            <person name="Medigue C."/>
            <person name="Smalley N.E."/>
            <person name="Beck D."/>
            <person name="Bumgarner R."/>
            <person name="Vuilleumier S."/>
            <person name="Kalyuzhnaya M.G."/>
        </authorList>
    </citation>
    <scope>NUCLEOTIDE SEQUENCE [LARGE SCALE GENOMIC DNA]</scope>
    <source>
        <strain evidence="2">ATCC BAA-1314 / JCM 13912 / FAM5</strain>
    </source>
</reference>
<sequence length="179" mass="19578">MRMRSLSSLIAAGIAVSIAVAGWEGYRLSSARDFNRLVDSGVDAAATQGSPEAEFARALSLAAHNDYEGAVRAYKELSRNTDGPLLQAVLYNLGNLHLREALQFGPESIGKSLPLAELSKTSYRELLRLNPQHWDAKYNLERALRLAPEREASDEEAPPLPQNSERAVTTMKAFTLGLP</sequence>
<gene>
    <name evidence="1" type="ORF">METUNv1_03891</name>
</gene>
<protein>
    <submittedName>
        <fullName evidence="1">MxaK-like protein</fullName>
    </submittedName>
</protein>
<keyword evidence="2" id="KW-1185">Reference proteome</keyword>
<name>F5RHU3_METUF</name>
<dbReference type="eggNOG" id="ENOG5030XNK">
    <property type="taxonomic scope" value="Bacteria"/>
</dbReference>
<dbReference type="InterPro" id="IPR011990">
    <property type="entry name" value="TPR-like_helical_dom_sf"/>
</dbReference>
<dbReference type="AlphaFoldDB" id="F5RHU3"/>
<accession>F5RHU3</accession>
<evidence type="ECO:0000313" key="1">
    <source>
        <dbReference type="EMBL" id="EGK69925.1"/>
    </source>
</evidence>
<dbReference type="RefSeq" id="WP_008064621.1">
    <property type="nucleotide sequence ID" value="NZ_AFHG01000059.1"/>
</dbReference>
<dbReference type="OrthoDB" id="8685511at2"/>
<proteinExistence type="predicted"/>
<dbReference type="STRING" id="1000565.METUNv1_03891"/>
<evidence type="ECO:0000313" key="2">
    <source>
        <dbReference type="Proteomes" id="UP000005019"/>
    </source>
</evidence>
<dbReference type="Proteomes" id="UP000005019">
    <property type="component" value="Unassembled WGS sequence"/>
</dbReference>
<organism evidence="1 2">
    <name type="scientific">Methyloversatilis universalis (strain ATCC BAA-1314 / DSM 25237 / JCM 13912 / CCUG 52030 / FAM5)</name>
    <dbReference type="NCBI Taxonomy" id="1000565"/>
    <lineage>
        <taxon>Bacteria</taxon>
        <taxon>Pseudomonadati</taxon>
        <taxon>Pseudomonadota</taxon>
        <taxon>Betaproteobacteria</taxon>
        <taxon>Nitrosomonadales</taxon>
        <taxon>Sterolibacteriaceae</taxon>
        <taxon>Methyloversatilis</taxon>
    </lineage>
</organism>